<gene>
    <name evidence="7" type="ORF">Fot_02841</name>
</gene>
<keyword evidence="4" id="KW-0456">Lyase</keyword>
<evidence type="ECO:0000259" key="6">
    <source>
        <dbReference type="Pfam" id="PF00800"/>
    </source>
</evidence>
<dbReference type="SUPFAM" id="SSF53850">
    <property type="entry name" value="Periplasmic binding protein-like II"/>
    <property type="match status" value="1"/>
</dbReference>
<keyword evidence="8" id="KW-1185">Reference proteome</keyword>
<dbReference type="Pfam" id="PF00800">
    <property type="entry name" value="PDT"/>
    <property type="match status" value="1"/>
</dbReference>
<evidence type="ECO:0000256" key="2">
    <source>
        <dbReference type="ARBA" id="ARBA00023141"/>
    </source>
</evidence>
<name>A0ABD1X804_9LAMI</name>
<dbReference type="EMBL" id="JBFOLJ010000001">
    <property type="protein sequence ID" value="KAL2558102.1"/>
    <property type="molecule type" value="Genomic_DNA"/>
</dbReference>
<evidence type="ECO:0000256" key="5">
    <source>
        <dbReference type="ARBA" id="ARBA00029440"/>
    </source>
</evidence>
<evidence type="ECO:0000256" key="3">
    <source>
        <dbReference type="ARBA" id="ARBA00023222"/>
    </source>
</evidence>
<proteinExistence type="predicted"/>
<evidence type="ECO:0000313" key="8">
    <source>
        <dbReference type="Proteomes" id="UP001604277"/>
    </source>
</evidence>
<dbReference type="PANTHER" id="PTHR21022:SF19">
    <property type="entry name" value="PREPHENATE DEHYDRATASE-RELATED"/>
    <property type="match status" value="1"/>
</dbReference>
<keyword evidence="3" id="KW-0584">Phenylalanine biosynthesis</keyword>
<comment type="caution">
    <text evidence="7">The sequence shown here is derived from an EMBL/GenBank/DDBJ whole genome shotgun (WGS) entry which is preliminary data.</text>
</comment>
<dbReference type="Proteomes" id="UP001604277">
    <property type="component" value="Unassembled WGS sequence"/>
</dbReference>
<dbReference type="PANTHER" id="PTHR21022">
    <property type="entry name" value="PREPHENATE DEHYDRATASE P PROTEIN"/>
    <property type="match status" value="1"/>
</dbReference>
<evidence type="ECO:0000256" key="1">
    <source>
        <dbReference type="ARBA" id="ARBA00022605"/>
    </source>
</evidence>
<dbReference type="AlphaFoldDB" id="A0ABD1X804"/>
<keyword evidence="1" id="KW-0028">Amino-acid biosynthesis</keyword>
<accession>A0ABD1X804</accession>
<sequence length="172" mass="18320">MHSAIAPASGEGDADQLTMSFQEKSMFSLPCPLRRARYDWQSSYAILASKVVLQQLDNKKNGGVADGITAVNGYPTLDLVPVMEAKSPSALPKPLIIADLSLAPMHGSELRVAYQRVLGAYIEAVAGKAYPNCGAIPCDQFEVAFQAVELLIANRAVLPVENSLGLVSSTQT</sequence>
<feature type="domain" description="Prephenate dehydratase" evidence="6">
    <location>
        <begin position="112"/>
        <end position="165"/>
    </location>
</feature>
<keyword evidence="2" id="KW-0057">Aromatic amino acid biosynthesis</keyword>
<evidence type="ECO:0000313" key="7">
    <source>
        <dbReference type="EMBL" id="KAL2558102.1"/>
    </source>
</evidence>
<dbReference type="GO" id="GO:0016829">
    <property type="term" value="F:lyase activity"/>
    <property type="evidence" value="ECO:0007669"/>
    <property type="project" value="UniProtKB-KW"/>
</dbReference>
<organism evidence="7 8">
    <name type="scientific">Forsythia ovata</name>
    <dbReference type="NCBI Taxonomy" id="205694"/>
    <lineage>
        <taxon>Eukaryota</taxon>
        <taxon>Viridiplantae</taxon>
        <taxon>Streptophyta</taxon>
        <taxon>Embryophyta</taxon>
        <taxon>Tracheophyta</taxon>
        <taxon>Spermatophyta</taxon>
        <taxon>Magnoliopsida</taxon>
        <taxon>eudicotyledons</taxon>
        <taxon>Gunneridae</taxon>
        <taxon>Pentapetalae</taxon>
        <taxon>asterids</taxon>
        <taxon>lamiids</taxon>
        <taxon>Lamiales</taxon>
        <taxon>Oleaceae</taxon>
        <taxon>Forsythieae</taxon>
        <taxon>Forsythia</taxon>
    </lineage>
</organism>
<dbReference type="GO" id="GO:0009094">
    <property type="term" value="P:L-phenylalanine biosynthetic process"/>
    <property type="evidence" value="ECO:0007669"/>
    <property type="project" value="UniProtKB-KW"/>
</dbReference>
<dbReference type="InterPro" id="IPR001086">
    <property type="entry name" value="Preph_deHydtase"/>
</dbReference>
<dbReference type="Gene3D" id="3.40.190.10">
    <property type="entry name" value="Periplasmic binding protein-like II"/>
    <property type="match status" value="1"/>
</dbReference>
<comment type="pathway">
    <text evidence="5">Amino-acid biosynthesis.</text>
</comment>
<evidence type="ECO:0000256" key="4">
    <source>
        <dbReference type="ARBA" id="ARBA00023239"/>
    </source>
</evidence>
<reference evidence="8" key="1">
    <citation type="submission" date="2024-07" db="EMBL/GenBank/DDBJ databases">
        <title>Two chromosome-level genome assemblies of Korean endemic species Abeliophyllum distichum and Forsythia ovata (Oleaceae).</title>
        <authorList>
            <person name="Jang H."/>
        </authorList>
    </citation>
    <scope>NUCLEOTIDE SEQUENCE [LARGE SCALE GENOMIC DNA]</scope>
</reference>
<protein>
    <submittedName>
        <fullName evidence="7">Arogenate dehydratase 4</fullName>
    </submittedName>
</protein>